<evidence type="ECO:0008006" key="3">
    <source>
        <dbReference type="Google" id="ProtNLM"/>
    </source>
</evidence>
<dbReference type="Pfam" id="PF13196">
    <property type="entry name" value="DUF4012"/>
    <property type="match status" value="1"/>
</dbReference>
<evidence type="ECO:0000313" key="2">
    <source>
        <dbReference type="Proteomes" id="UP000231255"/>
    </source>
</evidence>
<name>A0A2M8KGY8_9BACT</name>
<dbReference type="Proteomes" id="UP000231255">
    <property type="component" value="Unassembled WGS sequence"/>
</dbReference>
<accession>A0A2M8KGY8</accession>
<protein>
    <recommendedName>
        <fullName evidence="3">DUF4012 domain-containing protein</fullName>
    </recommendedName>
</protein>
<reference evidence="2" key="1">
    <citation type="submission" date="2017-09" db="EMBL/GenBank/DDBJ databases">
        <title>Depth-based differentiation of microbial function through sediment-hosted aquifers and enrichment of novel symbionts in the deep terrestrial subsurface.</title>
        <authorList>
            <person name="Probst A.J."/>
            <person name="Ladd B."/>
            <person name="Jarett J.K."/>
            <person name="Geller-Mcgrath D.E."/>
            <person name="Sieber C.M.K."/>
            <person name="Emerson J.B."/>
            <person name="Anantharaman K."/>
            <person name="Thomas B.C."/>
            <person name="Malmstrom R."/>
            <person name="Stieglmeier M."/>
            <person name="Klingl A."/>
            <person name="Woyke T."/>
            <person name="Ryan C.M."/>
            <person name="Banfield J.F."/>
        </authorList>
    </citation>
    <scope>NUCLEOTIDE SEQUENCE [LARGE SCALE GENOMIC DNA]</scope>
</reference>
<proteinExistence type="predicted"/>
<dbReference type="InterPro" id="IPR025101">
    <property type="entry name" value="DUF4012"/>
</dbReference>
<comment type="caution">
    <text evidence="1">The sequence shown here is derived from an EMBL/GenBank/DDBJ whole genome shotgun (WGS) entry which is preliminary data.</text>
</comment>
<gene>
    <name evidence="1" type="ORF">COU84_01975</name>
</gene>
<organism evidence="1 2">
    <name type="scientific">Candidatus Portnoybacteria bacterium CG10_big_fil_rev_8_21_14_0_10_43_39</name>
    <dbReference type="NCBI Taxonomy" id="1974815"/>
    <lineage>
        <taxon>Bacteria</taxon>
        <taxon>Candidatus Portnoyibacteriota</taxon>
    </lineage>
</organism>
<feature type="non-terminal residue" evidence="1">
    <location>
        <position position="1"/>
    </location>
</feature>
<dbReference type="EMBL" id="PFDZ01000044">
    <property type="protein sequence ID" value="PJE59179.1"/>
    <property type="molecule type" value="Genomic_DNA"/>
</dbReference>
<dbReference type="AlphaFoldDB" id="A0A2M8KGY8"/>
<evidence type="ECO:0000313" key="1">
    <source>
        <dbReference type="EMBL" id="PJE59179.1"/>
    </source>
</evidence>
<sequence>ADFKSAEESFGLAHADFLKIHQSINQVGEVALSILEKLPGGALVSSGSHLVKVGDSLSQAGESLVSAVQLFSFENLFDSLKSAVAQNGNVLASGQAGHLTDSIALSQAAIKNALDRIATANQELGQIKTSVLPAEIQDEVFSLKEKLPLIEEMLQGMEEYSDSFLKILGQDNPRQYLLIFQNNSEARATGGFIGTYGLLTLDRGEMTSLFIDGIFNADGQLREKIIPPQPIQKISTAWSMHDANWFADWPTSAGKIAWFYEKTGGPTVDGIFSLTPTAAERLLRLTGPIAMPEYGVVLDSNNFVELVQYETEVDYDKTANQPKKILADFAPKFIEKLAELSSDGKKKAVEIIFDCLEQKHILIYFKDGSLENLAVKEGWAGELKSTDKDYLSVVSSNINGFKTDKMIEETISHQAEIQPDGGIVDTLTVVRKHQGGQTSYDWWNRVNANYLRVYLPLGSELIYALGQTKESYQPPVNYQEQGFKNDPLIDSIESKTAIDQKTGTRISAENGKTVFGNWVYVSPGETVTLTYKYKLPFKIDLTKPSDSYSLLIQKQSGSLGSKFSEQLKFPQDWEVLWQYPEAGAFNYAADLETDKFLGATFKF</sequence>